<dbReference type="AlphaFoldDB" id="A0A7W0C6E2"/>
<feature type="transmembrane region" description="Helical" evidence="1">
    <location>
        <begin position="209"/>
        <end position="232"/>
    </location>
</feature>
<comment type="caution">
    <text evidence="2">The sequence shown here is derived from an EMBL/GenBank/DDBJ whole genome shotgun (WGS) entry which is preliminary data.</text>
</comment>
<dbReference type="Proteomes" id="UP000525298">
    <property type="component" value="Unassembled WGS sequence"/>
</dbReference>
<evidence type="ECO:0000313" key="3">
    <source>
        <dbReference type="Proteomes" id="UP000525298"/>
    </source>
</evidence>
<feature type="transmembrane region" description="Helical" evidence="1">
    <location>
        <begin position="244"/>
        <end position="265"/>
    </location>
</feature>
<evidence type="ECO:0008006" key="4">
    <source>
        <dbReference type="Google" id="ProtNLM"/>
    </source>
</evidence>
<name>A0A7W0C6E2_9BACT</name>
<gene>
    <name evidence="2" type="ORF">HNR65_000321</name>
</gene>
<dbReference type="EMBL" id="JACDUS010000001">
    <property type="protein sequence ID" value="MBA2880014.1"/>
    <property type="molecule type" value="Genomic_DNA"/>
</dbReference>
<feature type="transmembrane region" description="Helical" evidence="1">
    <location>
        <begin position="185"/>
        <end position="203"/>
    </location>
</feature>
<feature type="transmembrane region" description="Helical" evidence="1">
    <location>
        <begin position="123"/>
        <end position="146"/>
    </location>
</feature>
<reference evidence="2 3" key="1">
    <citation type="submission" date="2020-07" db="EMBL/GenBank/DDBJ databases">
        <title>Genomic Encyclopedia of Type Strains, Phase IV (KMG-IV): sequencing the most valuable type-strain genomes for metagenomic binning, comparative biology and taxonomic classification.</title>
        <authorList>
            <person name="Goeker M."/>
        </authorList>
    </citation>
    <scope>NUCLEOTIDE SEQUENCE [LARGE SCALE GENOMIC DNA]</scope>
    <source>
        <strain evidence="2 3">DSM 17721</strain>
    </source>
</reference>
<evidence type="ECO:0000256" key="1">
    <source>
        <dbReference type="SAM" id="Phobius"/>
    </source>
</evidence>
<proteinExistence type="predicted"/>
<feature type="transmembrane region" description="Helical" evidence="1">
    <location>
        <begin position="152"/>
        <end position="173"/>
    </location>
</feature>
<dbReference type="RefSeq" id="WP_181549689.1">
    <property type="nucleotide sequence ID" value="NZ_JACDUS010000001.1"/>
</dbReference>
<sequence>MKPSLKTWLQWAGTGLGLAGVIFIGIRLYQYSGDLDFDRFGTGEWAAVLTLAFVYGCANFLLAAAWWNILSMLRVRADKSWSIRIYGVSQLAKYIPGNIFQFAGRQALGVAAEVPGWALAKSIFWELAFISTAGLTFSCLIMPSIFPGLSVGLSLTGFLAVILAAGLCLRSVLGASAAKAFSCHLLFLFLSGLVFVATLAIVTGKNSNIFSFEFIILYAAAYVVAWLAGLVTPGAPAGVGIREMVLLFLLGAEVAQAELLVAVILNRLITVTGDGGFFVWASYKNVKAKSD</sequence>
<keyword evidence="3" id="KW-1185">Reference proteome</keyword>
<evidence type="ECO:0000313" key="2">
    <source>
        <dbReference type="EMBL" id="MBA2880014.1"/>
    </source>
</evidence>
<keyword evidence="1" id="KW-0812">Transmembrane</keyword>
<keyword evidence="1" id="KW-1133">Transmembrane helix</keyword>
<feature type="transmembrane region" description="Helical" evidence="1">
    <location>
        <begin position="7"/>
        <end position="26"/>
    </location>
</feature>
<protein>
    <recommendedName>
        <fullName evidence="4">Flippase-like domain-containing protein</fullName>
    </recommendedName>
</protein>
<accession>A0A7W0C6E2</accession>
<feature type="transmembrane region" description="Helical" evidence="1">
    <location>
        <begin position="46"/>
        <end position="70"/>
    </location>
</feature>
<keyword evidence="1" id="KW-0472">Membrane</keyword>
<organism evidence="2 3">
    <name type="scientific">Desulfosalsimonas propionicica</name>
    <dbReference type="NCBI Taxonomy" id="332175"/>
    <lineage>
        <taxon>Bacteria</taxon>
        <taxon>Pseudomonadati</taxon>
        <taxon>Thermodesulfobacteriota</taxon>
        <taxon>Desulfobacteria</taxon>
        <taxon>Desulfobacterales</taxon>
        <taxon>Desulfosalsimonadaceae</taxon>
        <taxon>Desulfosalsimonas</taxon>
    </lineage>
</organism>